<proteinExistence type="predicted"/>
<reference evidence="1 2" key="1">
    <citation type="submission" date="2013-02" db="EMBL/GenBank/DDBJ databases">
        <title>The Genome Sequence of Plasmodium vinckei petteri CR.</title>
        <authorList>
            <consortium name="The Broad Institute Genome Sequencing Platform"/>
            <consortium name="The Broad Institute Genome Sequencing Center for Infectious Disease"/>
            <person name="Neafsey D."/>
            <person name="Cheeseman I."/>
            <person name="Volkman S."/>
            <person name="Adams J."/>
            <person name="Walker B."/>
            <person name="Young S.K."/>
            <person name="Zeng Q."/>
            <person name="Gargeya S."/>
            <person name="Fitzgerald M."/>
            <person name="Haas B."/>
            <person name="Abouelleil A."/>
            <person name="Alvarado L."/>
            <person name="Arachchi H.M."/>
            <person name="Berlin A.M."/>
            <person name="Chapman S.B."/>
            <person name="Dewar J."/>
            <person name="Goldberg J."/>
            <person name="Griggs A."/>
            <person name="Gujja S."/>
            <person name="Hansen M."/>
            <person name="Howarth C."/>
            <person name="Imamovic A."/>
            <person name="Larimer J."/>
            <person name="McCowan C."/>
            <person name="Murphy C."/>
            <person name="Neiman D."/>
            <person name="Pearson M."/>
            <person name="Priest M."/>
            <person name="Roberts A."/>
            <person name="Saif S."/>
            <person name="Shea T."/>
            <person name="Sisk P."/>
            <person name="Sykes S."/>
            <person name="Wortman J."/>
            <person name="Nusbaum C."/>
            <person name="Birren B."/>
        </authorList>
    </citation>
    <scope>NUCLEOTIDE SEQUENCE [LARGE SCALE GENOMIC DNA]</scope>
    <source>
        <strain evidence="1 2">CR</strain>
    </source>
</reference>
<name>W7ARI9_PLAVN</name>
<evidence type="ECO:0008006" key="3">
    <source>
        <dbReference type="Google" id="ProtNLM"/>
    </source>
</evidence>
<organism evidence="1 2">
    <name type="scientific">Plasmodium vinckei petteri</name>
    <dbReference type="NCBI Taxonomy" id="138298"/>
    <lineage>
        <taxon>Eukaryota</taxon>
        <taxon>Sar</taxon>
        <taxon>Alveolata</taxon>
        <taxon>Apicomplexa</taxon>
        <taxon>Aconoidasida</taxon>
        <taxon>Haemosporida</taxon>
        <taxon>Plasmodiidae</taxon>
        <taxon>Plasmodium</taxon>
        <taxon>Plasmodium (Vinckeia)</taxon>
    </lineage>
</organism>
<evidence type="ECO:0000313" key="1">
    <source>
        <dbReference type="EMBL" id="EUD71209.1"/>
    </source>
</evidence>
<evidence type="ECO:0000313" key="2">
    <source>
        <dbReference type="Proteomes" id="UP000030659"/>
    </source>
</evidence>
<dbReference type="Pfam" id="PF09592">
    <property type="entry name" value="DUF2031"/>
    <property type="match status" value="1"/>
</dbReference>
<dbReference type="AlphaFoldDB" id="W7ARI9"/>
<sequence length="132" mass="15683">MIKCKKLINNRILAYVDNQFYLNNFYESNLSLENKFSDYIDDDEEMIHLGNIIDSYIKNDKESNISPNLDNVDEKTKNLIYELQKELEEPIQDKRITKKDENISVPEHEDFKQLGNCENILKVNIMKLHQNN</sequence>
<dbReference type="EMBL" id="KI965402">
    <property type="protein sequence ID" value="EUD71209.1"/>
    <property type="molecule type" value="Genomic_DNA"/>
</dbReference>
<protein>
    <recommendedName>
        <fullName evidence="3">Fam-b protein</fullName>
    </recommendedName>
</protein>
<accession>W7ARI9</accession>
<gene>
    <name evidence="1" type="ORF">YYG_03842</name>
</gene>
<dbReference type="Proteomes" id="UP000030659">
    <property type="component" value="Unassembled WGS sequence"/>
</dbReference>
<dbReference type="InterPro" id="IPR006484">
    <property type="entry name" value="PYST_B"/>
</dbReference>